<evidence type="ECO:0000256" key="10">
    <source>
        <dbReference type="ARBA" id="ARBA00023136"/>
    </source>
</evidence>
<dbReference type="CDD" id="cd00082">
    <property type="entry name" value="HisKA"/>
    <property type="match status" value="1"/>
</dbReference>
<feature type="domain" description="HAMP" evidence="14">
    <location>
        <begin position="330"/>
        <end position="383"/>
    </location>
</feature>
<evidence type="ECO:0000256" key="1">
    <source>
        <dbReference type="ARBA" id="ARBA00000085"/>
    </source>
</evidence>
<dbReference type="Pfam" id="PF00672">
    <property type="entry name" value="HAMP"/>
    <property type="match status" value="1"/>
</dbReference>
<feature type="compositionally biased region" description="Basic and acidic residues" evidence="11">
    <location>
        <begin position="245"/>
        <end position="254"/>
    </location>
</feature>
<keyword evidence="16" id="KW-1185">Reference proteome</keyword>
<dbReference type="RefSeq" id="WP_143185129.1">
    <property type="nucleotide sequence ID" value="NZ_FQYR01000007.1"/>
</dbReference>
<dbReference type="InterPro" id="IPR003660">
    <property type="entry name" value="HAMP_dom"/>
</dbReference>
<dbReference type="SUPFAM" id="SSF47384">
    <property type="entry name" value="Homodimeric domain of signal transducing histidine kinase"/>
    <property type="match status" value="1"/>
</dbReference>
<evidence type="ECO:0000259" key="14">
    <source>
        <dbReference type="PROSITE" id="PS50885"/>
    </source>
</evidence>
<feature type="domain" description="Histidine kinase" evidence="13">
    <location>
        <begin position="391"/>
        <end position="605"/>
    </location>
</feature>
<dbReference type="InterPro" id="IPR050428">
    <property type="entry name" value="TCS_sensor_his_kinase"/>
</dbReference>
<evidence type="ECO:0000256" key="4">
    <source>
        <dbReference type="ARBA" id="ARBA00022553"/>
    </source>
</evidence>
<dbReference type="Gene3D" id="1.10.287.130">
    <property type="match status" value="1"/>
</dbReference>
<evidence type="ECO:0000256" key="3">
    <source>
        <dbReference type="ARBA" id="ARBA00012438"/>
    </source>
</evidence>
<accession>A0A1M6R9C6</accession>
<dbReference type="SUPFAM" id="SSF158472">
    <property type="entry name" value="HAMP domain-like"/>
    <property type="match status" value="1"/>
</dbReference>
<evidence type="ECO:0000256" key="12">
    <source>
        <dbReference type="SAM" id="Phobius"/>
    </source>
</evidence>
<feature type="region of interest" description="Disordered" evidence="11">
    <location>
        <begin position="69"/>
        <end position="201"/>
    </location>
</feature>
<dbReference type="EMBL" id="FQYR01000007">
    <property type="protein sequence ID" value="SHK29030.1"/>
    <property type="molecule type" value="Genomic_DNA"/>
</dbReference>
<dbReference type="CDD" id="cd06225">
    <property type="entry name" value="HAMP"/>
    <property type="match status" value="1"/>
</dbReference>
<reference evidence="15 16" key="1">
    <citation type="submission" date="2016-11" db="EMBL/GenBank/DDBJ databases">
        <authorList>
            <person name="Jaros S."/>
            <person name="Januszkiewicz K."/>
            <person name="Wedrychowicz H."/>
        </authorList>
    </citation>
    <scope>NUCLEOTIDE SEQUENCE [LARGE SCALE GENOMIC DNA]</scope>
    <source>
        <strain evidence="15 16">DSM 18772</strain>
    </source>
</reference>
<feature type="region of interest" description="Disordered" evidence="11">
    <location>
        <begin position="234"/>
        <end position="263"/>
    </location>
</feature>
<evidence type="ECO:0000256" key="7">
    <source>
        <dbReference type="ARBA" id="ARBA00022777"/>
    </source>
</evidence>
<dbReference type="PROSITE" id="PS50885">
    <property type="entry name" value="HAMP"/>
    <property type="match status" value="1"/>
</dbReference>
<comment type="catalytic activity">
    <reaction evidence="1">
        <text>ATP + protein L-histidine = ADP + protein N-phospho-L-histidine.</text>
        <dbReference type="EC" id="2.7.13.3"/>
    </reaction>
</comment>
<dbReference type="CDD" id="cd00075">
    <property type="entry name" value="HATPase"/>
    <property type="match status" value="1"/>
</dbReference>
<comment type="subcellular location">
    <subcellularLocation>
        <location evidence="2">Membrane</location>
    </subcellularLocation>
</comment>
<dbReference type="EC" id="2.7.13.3" evidence="3"/>
<keyword evidence="7 15" id="KW-0418">Kinase</keyword>
<dbReference type="STRING" id="1123071.SAMN02745181_3580"/>
<dbReference type="PANTHER" id="PTHR45436">
    <property type="entry name" value="SENSOR HISTIDINE KINASE YKOH"/>
    <property type="match status" value="1"/>
</dbReference>
<dbReference type="AlphaFoldDB" id="A0A1M6R9C6"/>
<keyword evidence="6 12" id="KW-0812">Transmembrane</keyword>
<keyword evidence="4" id="KW-0597">Phosphoprotein</keyword>
<evidence type="ECO:0000313" key="16">
    <source>
        <dbReference type="Proteomes" id="UP000184510"/>
    </source>
</evidence>
<proteinExistence type="predicted"/>
<dbReference type="SMART" id="SM00387">
    <property type="entry name" value="HATPase_c"/>
    <property type="match status" value="1"/>
</dbReference>
<dbReference type="SUPFAM" id="SSF55874">
    <property type="entry name" value="ATPase domain of HSP90 chaperone/DNA topoisomerase II/histidine kinase"/>
    <property type="match status" value="1"/>
</dbReference>
<dbReference type="Gene3D" id="3.30.565.10">
    <property type="entry name" value="Histidine kinase-like ATPase, C-terminal domain"/>
    <property type="match status" value="1"/>
</dbReference>
<dbReference type="FunCoup" id="A0A1M6R9C6">
    <property type="interactions" value="204"/>
</dbReference>
<evidence type="ECO:0000256" key="2">
    <source>
        <dbReference type="ARBA" id="ARBA00004370"/>
    </source>
</evidence>
<evidence type="ECO:0000256" key="6">
    <source>
        <dbReference type="ARBA" id="ARBA00022692"/>
    </source>
</evidence>
<evidence type="ECO:0000256" key="8">
    <source>
        <dbReference type="ARBA" id="ARBA00022989"/>
    </source>
</evidence>
<dbReference type="GO" id="GO:0000155">
    <property type="term" value="F:phosphorelay sensor kinase activity"/>
    <property type="evidence" value="ECO:0007669"/>
    <property type="project" value="InterPro"/>
</dbReference>
<dbReference type="FunFam" id="3.30.565.10:FF:000006">
    <property type="entry name" value="Sensor histidine kinase WalK"/>
    <property type="match status" value="1"/>
</dbReference>
<dbReference type="InterPro" id="IPR036097">
    <property type="entry name" value="HisK_dim/P_sf"/>
</dbReference>
<keyword evidence="10 12" id="KW-0472">Membrane</keyword>
<dbReference type="InterPro" id="IPR005467">
    <property type="entry name" value="His_kinase_dom"/>
</dbReference>
<protein>
    <recommendedName>
        <fullName evidence="3">histidine kinase</fullName>
        <ecNumber evidence="3">2.7.13.3</ecNumber>
    </recommendedName>
</protein>
<evidence type="ECO:0000256" key="5">
    <source>
        <dbReference type="ARBA" id="ARBA00022679"/>
    </source>
</evidence>
<gene>
    <name evidence="15" type="ORF">SAMN02745181_3580</name>
</gene>
<dbReference type="Gene3D" id="6.10.340.10">
    <property type="match status" value="1"/>
</dbReference>
<feature type="transmembrane region" description="Helical" evidence="12">
    <location>
        <begin position="12"/>
        <end position="32"/>
    </location>
</feature>
<dbReference type="Proteomes" id="UP000184510">
    <property type="component" value="Unassembled WGS sequence"/>
</dbReference>
<feature type="compositionally biased region" description="Basic and acidic residues" evidence="11">
    <location>
        <begin position="146"/>
        <end position="169"/>
    </location>
</feature>
<dbReference type="PANTHER" id="PTHR45436:SF5">
    <property type="entry name" value="SENSOR HISTIDINE KINASE TRCS"/>
    <property type="match status" value="1"/>
</dbReference>
<evidence type="ECO:0000259" key="13">
    <source>
        <dbReference type="PROSITE" id="PS50109"/>
    </source>
</evidence>
<dbReference type="InParanoid" id="A0A1M6R9C6"/>
<feature type="compositionally biased region" description="Gly residues" evidence="11">
    <location>
        <begin position="132"/>
        <end position="145"/>
    </location>
</feature>
<keyword evidence="9" id="KW-0902">Two-component regulatory system</keyword>
<keyword evidence="8 12" id="KW-1133">Transmembrane helix</keyword>
<dbReference type="Pfam" id="PF00512">
    <property type="entry name" value="HisKA"/>
    <property type="match status" value="1"/>
</dbReference>
<dbReference type="Pfam" id="PF02518">
    <property type="entry name" value="HATPase_c"/>
    <property type="match status" value="1"/>
</dbReference>
<dbReference type="InterPro" id="IPR036890">
    <property type="entry name" value="HATPase_C_sf"/>
</dbReference>
<dbReference type="InterPro" id="IPR003594">
    <property type="entry name" value="HATPase_dom"/>
</dbReference>
<sequence length="605" mass="67563">MLVRSLKWQIQAWHTLLLIVIVGGLLTAFYFYEKRVQVEMLDERLRAPIHQLLPMFDLPRGIEQMREQMAAQENTHAEQEGDHERPVRAFDDSARGPRPDGAGGNFRGPRGERGPRGGGLNSQRRPRPSGYGPRGGGQGFGGPRDGGPRDGGPIEERPHADPFLDRPARGDLLGDGQNRASEPRRGQPDGAGRPSGSNAMDRLQVEGNDRLARHEANGLYVIYWRRGEIFYKTKGSPESVAPSDRGVEPRRPEDETNLQGPERDNQFEGVFYRWNGKHREFLQHTPRGWLLTGISTDVIDEHMAVFKWQLIGLGVIVIAFGVAVGWIMATRAMKPIVAMSSTATKIAAGDLSQRIDETNTKNELGQLAHVLNDTFGRLDSSFEQQVRFTADASHEMRTPLAVILAKSELALVRERTPEKYQETIKTCYDSAQHMSSLIESLLELARVDSGEFKVQREQGNVGLEVSTCVDMLRPLAEKRGITVESDIQGIEMEFDAQRIRQVVINLLSNAVKYNHEQGKIFVHVRKENNEAVISVQDTGPGIKPDDLKNIFNRFYRVDKSRNSKQGSTGLGLAISQAIVQAHQGRLEAESEFGAGTTFRMRLPLK</sequence>
<dbReference type="InterPro" id="IPR004358">
    <property type="entry name" value="Sig_transdc_His_kin-like_C"/>
</dbReference>
<dbReference type="OrthoDB" id="9796330at2"/>
<organism evidence="15 16">
    <name type="scientific">Rubritalea squalenifaciens DSM 18772</name>
    <dbReference type="NCBI Taxonomy" id="1123071"/>
    <lineage>
        <taxon>Bacteria</taxon>
        <taxon>Pseudomonadati</taxon>
        <taxon>Verrucomicrobiota</taxon>
        <taxon>Verrucomicrobiia</taxon>
        <taxon>Verrucomicrobiales</taxon>
        <taxon>Rubritaleaceae</taxon>
        <taxon>Rubritalea</taxon>
    </lineage>
</organism>
<dbReference type="SMART" id="SM00304">
    <property type="entry name" value="HAMP"/>
    <property type="match status" value="1"/>
</dbReference>
<name>A0A1M6R9C6_9BACT</name>
<evidence type="ECO:0000256" key="9">
    <source>
        <dbReference type="ARBA" id="ARBA00023012"/>
    </source>
</evidence>
<dbReference type="PRINTS" id="PR00344">
    <property type="entry name" value="BCTRLSENSOR"/>
</dbReference>
<evidence type="ECO:0000313" key="15">
    <source>
        <dbReference type="EMBL" id="SHK29030.1"/>
    </source>
</evidence>
<dbReference type="PROSITE" id="PS50109">
    <property type="entry name" value="HIS_KIN"/>
    <property type="match status" value="1"/>
</dbReference>
<dbReference type="GO" id="GO:0005886">
    <property type="term" value="C:plasma membrane"/>
    <property type="evidence" value="ECO:0007669"/>
    <property type="project" value="TreeGrafter"/>
</dbReference>
<keyword evidence="5" id="KW-0808">Transferase</keyword>
<dbReference type="SMART" id="SM00388">
    <property type="entry name" value="HisKA"/>
    <property type="match status" value="1"/>
</dbReference>
<feature type="transmembrane region" description="Helical" evidence="12">
    <location>
        <begin position="310"/>
        <end position="329"/>
    </location>
</feature>
<feature type="compositionally biased region" description="Basic and acidic residues" evidence="11">
    <location>
        <begin position="75"/>
        <end position="98"/>
    </location>
</feature>
<dbReference type="InterPro" id="IPR003661">
    <property type="entry name" value="HisK_dim/P_dom"/>
</dbReference>
<evidence type="ECO:0000256" key="11">
    <source>
        <dbReference type="SAM" id="MobiDB-lite"/>
    </source>
</evidence>